<dbReference type="RefSeq" id="WP_024557985.1">
    <property type="nucleotide sequence ID" value="NZ_LFEJ01000025.1"/>
</dbReference>
<keyword evidence="1" id="KW-0472">Membrane</keyword>
<dbReference type="PATRIC" id="fig|1656095.3.peg.1879"/>
<evidence type="ECO:0000313" key="2">
    <source>
        <dbReference type="EMBL" id="KMV32865.1"/>
    </source>
</evidence>
<dbReference type="Proteomes" id="UP000037315">
    <property type="component" value="Unassembled WGS sequence"/>
</dbReference>
<evidence type="ECO:0000313" key="3">
    <source>
        <dbReference type="Proteomes" id="UP000037315"/>
    </source>
</evidence>
<keyword evidence="3" id="KW-1185">Reference proteome</keyword>
<name>A0A0J8VK58_9ENTR</name>
<keyword evidence="1" id="KW-0812">Transmembrane</keyword>
<evidence type="ECO:0000256" key="1">
    <source>
        <dbReference type="SAM" id="Phobius"/>
    </source>
</evidence>
<organism evidence="2 3">
    <name type="scientific">Franconibacter pulveris</name>
    <dbReference type="NCBI Taxonomy" id="435910"/>
    <lineage>
        <taxon>Bacteria</taxon>
        <taxon>Pseudomonadati</taxon>
        <taxon>Pseudomonadota</taxon>
        <taxon>Gammaproteobacteria</taxon>
        <taxon>Enterobacterales</taxon>
        <taxon>Enterobacteriaceae</taxon>
        <taxon>Franconibacter</taxon>
    </lineage>
</organism>
<dbReference type="EMBL" id="LFEJ01000025">
    <property type="protein sequence ID" value="KMV32865.1"/>
    <property type="molecule type" value="Genomic_DNA"/>
</dbReference>
<keyword evidence="1" id="KW-1133">Transmembrane helix</keyword>
<evidence type="ECO:0008006" key="4">
    <source>
        <dbReference type="Google" id="ProtNLM"/>
    </source>
</evidence>
<protein>
    <recommendedName>
        <fullName evidence="4">Universal stress protein B</fullName>
    </recommendedName>
</protein>
<feature type="transmembrane region" description="Helical" evidence="1">
    <location>
        <begin position="115"/>
        <end position="136"/>
    </location>
</feature>
<sequence length="137" mass="16292">MKIEAFLLFSIIFLLAILVSLSIANARFFKKNEHKYNVLLSKYRQRGLDIDLVTNVASYFGALALYQKIIWFVRLHKGVRMKYTKERYVQPEAYHFVQSLPQDKIGWILTLHRRLIIQFAIVTLWFLILAAIWIFLK</sequence>
<reference evidence="2 3" key="1">
    <citation type="submission" date="2015-06" db="EMBL/GenBank/DDBJ databases">
        <title>Genome sequencing of Cronobacter sp. strain DJ34 isolated from petroleum contaminated sludge of Duliajan Oil Fields, Assam, India.</title>
        <authorList>
            <person name="Pal S."/>
            <person name="Banerjee T.D."/>
            <person name="Roy A."/>
            <person name="Sar P."/>
            <person name="Kazy S.K."/>
        </authorList>
    </citation>
    <scope>NUCLEOTIDE SEQUENCE [LARGE SCALE GENOMIC DNA]</scope>
    <source>
        <strain evidence="2 3">DJ34</strain>
    </source>
</reference>
<dbReference type="OrthoDB" id="6613995at2"/>
<dbReference type="AlphaFoldDB" id="A0A0J8VK58"/>
<comment type="caution">
    <text evidence="2">The sequence shown here is derived from an EMBL/GenBank/DDBJ whole genome shotgun (WGS) entry which is preliminary data.</text>
</comment>
<feature type="transmembrane region" description="Helical" evidence="1">
    <location>
        <begin position="50"/>
        <end position="73"/>
    </location>
</feature>
<gene>
    <name evidence="2" type="ORF">ACH50_19210</name>
</gene>
<proteinExistence type="predicted"/>
<accession>A0A0J8VK58</accession>